<evidence type="ECO:0000256" key="10">
    <source>
        <dbReference type="ARBA" id="ARBA00023180"/>
    </source>
</evidence>
<comment type="pathway">
    <text evidence="11">Protein modification; protein glycosylation.</text>
</comment>
<dbReference type="GO" id="GO:0000139">
    <property type="term" value="C:Golgi membrane"/>
    <property type="evidence" value="ECO:0007669"/>
    <property type="project" value="UniProtKB-SubCell"/>
</dbReference>
<dbReference type="AlphaFoldDB" id="A0A6P4IK72"/>
<dbReference type="PANTHER" id="PTHR11675">
    <property type="entry name" value="N-ACETYLGALACTOSAMINYLTRANSFERASE"/>
    <property type="match status" value="1"/>
</dbReference>
<keyword evidence="3" id="KW-0812">Transmembrane</keyword>
<evidence type="ECO:0000256" key="6">
    <source>
        <dbReference type="ARBA" id="ARBA00022989"/>
    </source>
</evidence>
<comment type="subcellular location">
    <subcellularLocation>
        <location evidence="1 11">Golgi apparatus membrane</location>
        <topology evidence="1 11">Single-pass type II membrane protein</topology>
    </subcellularLocation>
</comment>
<keyword evidence="11" id="KW-0464">Manganese</keyword>
<comment type="similarity">
    <text evidence="2 11">Belongs to the glycosyltransferase 2 family. GalNAc-T subfamily.</text>
</comment>
<dbReference type="InterPro" id="IPR000772">
    <property type="entry name" value="Ricin_B_lectin"/>
</dbReference>
<dbReference type="OrthoDB" id="7841942at2759"/>
<evidence type="ECO:0000256" key="8">
    <source>
        <dbReference type="ARBA" id="ARBA00023136"/>
    </source>
</evidence>
<proteinExistence type="inferred from homology"/>
<evidence type="ECO:0000259" key="12">
    <source>
        <dbReference type="SMART" id="SM00458"/>
    </source>
</evidence>
<dbReference type="SUPFAM" id="SSF53448">
    <property type="entry name" value="Nucleotide-diphospho-sugar transferases"/>
    <property type="match status" value="1"/>
</dbReference>
<evidence type="ECO:0000256" key="4">
    <source>
        <dbReference type="ARBA" id="ARBA00022734"/>
    </source>
</evidence>
<evidence type="ECO:0000313" key="14">
    <source>
        <dbReference type="RefSeq" id="XP_017029397.1"/>
    </source>
</evidence>
<keyword evidence="8" id="KW-0472">Membrane</keyword>
<dbReference type="InterPro" id="IPR001173">
    <property type="entry name" value="Glyco_trans_2-like"/>
</dbReference>
<keyword evidence="6" id="KW-1133">Transmembrane helix</keyword>
<comment type="cofactor">
    <cofactor evidence="11">
        <name>Mn(2+)</name>
        <dbReference type="ChEBI" id="CHEBI:29035"/>
    </cofactor>
</comment>
<dbReference type="CDD" id="cd02510">
    <property type="entry name" value="pp-GalNAc-T"/>
    <property type="match status" value="1"/>
</dbReference>
<dbReference type="PANTHER" id="PTHR11675:SF134">
    <property type="entry name" value="N-ACETYLGALACTOSAMINYLTRANSFERASE 4-RELATED"/>
    <property type="match status" value="1"/>
</dbReference>
<keyword evidence="7 11" id="KW-0333">Golgi apparatus</keyword>
<dbReference type="InterPro" id="IPR029044">
    <property type="entry name" value="Nucleotide-diphossugar_trans"/>
</dbReference>
<dbReference type="Pfam" id="PF00535">
    <property type="entry name" value="Glycos_transf_2"/>
    <property type="match status" value="1"/>
</dbReference>
<sequence length="634" mass="72176">MNAHLKLLVRLLFAVLLVSLISTLFLGKHIHKHIIESVKSKIIHGETEIPKDIPKGIHLESSLAAPFDVQKTPENIVPLDSINVKEFDSLKVNRNALSHLLKQKGALRDWHDRRAMILDRHRQGLGKMGRPVAISDQKSLKADKKLLGIHGFNAELSDLISVNRSLPDVRSQICHLIKYPAKLPMATVIIAFHNEHLSVLLRSIHSLVNRSPPGLLGDIILVDDASTLVALGQKLHRYLRKTFGELVTLVRLPKRRGLIKARMEGAQRAPWQVLIFLDSHIEVTHNWLPPLLAPIAAHRTIATGPIVDGISRETFAYEAGATLTRSGFNWHLHVKHLPPFPEDSQVPSSPYRTPLLVGGLAIDRSYFWELGGYDEKLDIWGGEYLEMSFKIWMCGGMLLYVPCSRVAHISRGPVLERASPRKYNFLGRNYKRVAEVWMDDYKKFVYQRNPELFLNVDAGNLTAVKAQRKQLKCKSFHWYMTKVAPDFLEKFPLVDLPPLASGVIQSVAYPSHCMDTLKGEYNQPMGLAPCNNPPSKHQDWTLTRDHEIRLKSGNACLEVSDIKDFNVPVKLYHCHSLGGNQFWYYNPKLKWIQQREGWYHCLEAIPPVESNPGRVVSNYCRKSNKRQKWNFGYL</sequence>
<evidence type="ECO:0000313" key="13">
    <source>
        <dbReference type="Proteomes" id="UP001652661"/>
    </source>
</evidence>
<dbReference type="GO" id="GO:0006493">
    <property type="term" value="P:protein O-linked glycosylation"/>
    <property type="evidence" value="ECO:0007669"/>
    <property type="project" value="TreeGrafter"/>
</dbReference>
<reference evidence="13" key="1">
    <citation type="submission" date="2025-05" db="UniProtKB">
        <authorList>
            <consortium name="RefSeq"/>
        </authorList>
    </citation>
    <scope>NUCLEOTIDE SEQUENCE [LARGE SCALE GENOMIC DNA]</scope>
    <source>
        <strain evidence="13">14028-0561.14</strain>
    </source>
</reference>
<dbReference type="GO" id="GO:0004653">
    <property type="term" value="F:polypeptide N-acetylgalactosaminyltransferase activity"/>
    <property type="evidence" value="ECO:0007669"/>
    <property type="project" value="TreeGrafter"/>
</dbReference>
<keyword evidence="9 11" id="KW-1015">Disulfide bond</keyword>
<keyword evidence="5" id="KW-0735">Signal-anchor</keyword>
<dbReference type="GO" id="GO:0030246">
    <property type="term" value="F:carbohydrate binding"/>
    <property type="evidence" value="ECO:0007669"/>
    <property type="project" value="UniProtKB-KW"/>
</dbReference>
<accession>A0A6P4IK72</accession>
<organism evidence="13 14">
    <name type="scientific">Drosophila kikkawai</name>
    <name type="common">Fruit fly</name>
    <dbReference type="NCBI Taxonomy" id="30033"/>
    <lineage>
        <taxon>Eukaryota</taxon>
        <taxon>Metazoa</taxon>
        <taxon>Ecdysozoa</taxon>
        <taxon>Arthropoda</taxon>
        <taxon>Hexapoda</taxon>
        <taxon>Insecta</taxon>
        <taxon>Pterygota</taxon>
        <taxon>Neoptera</taxon>
        <taxon>Endopterygota</taxon>
        <taxon>Diptera</taxon>
        <taxon>Brachycera</taxon>
        <taxon>Muscomorpha</taxon>
        <taxon>Ephydroidea</taxon>
        <taxon>Drosophilidae</taxon>
        <taxon>Drosophila</taxon>
        <taxon>Sophophora</taxon>
    </lineage>
</organism>
<dbReference type="UniPathway" id="UPA00378"/>
<dbReference type="Gene3D" id="3.90.550.10">
    <property type="entry name" value="Spore Coat Polysaccharide Biosynthesis Protein SpsA, Chain A"/>
    <property type="match status" value="1"/>
</dbReference>
<name>A0A6P4IK72_DROKI</name>
<dbReference type="InterPro" id="IPR045885">
    <property type="entry name" value="GalNAc-T"/>
</dbReference>
<keyword evidence="11" id="KW-0328">Glycosyltransferase</keyword>
<keyword evidence="4 11" id="KW-0430">Lectin</keyword>
<dbReference type="Pfam" id="PF00652">
    <property type="entry name" value="Ricin_B_lectin"/>
    <property type="match status" value="1"/>
</dbReference>
<protein>
    <recommendedName>
        <fullName evidence="11">Polypeptide N-acetylgalactosaminyltransferase</fullName>
        <ecNumber evidence="11">2.4.1.-</ecNumber>
    </recommendedName>
    <alternativeName>
        <fullName evidence="11">Protein-UDP acetylgalactosaminyltransferase</fullName>
    </alternativeName>
</protein>
<evidence type="ECO:0000256" key="2">
    <source>
        <dbReference type="ARBA" id="ARBA00005680"/>
    </source>
</evidence>
<evidence type="ECO:0000256" key="3">
    <source>
        <dbReference type="ARBA" id="ARBA00022692"/>
    </source>
</evidence>
<keyword evidence="11" id="KW-0808">Transferase</keyword>
<gene>
    <name evidence="14" type="primary">LOC108079566</name>
</gene>
<dbReference type="EC" id="2.4.1.-" evidence="11"/>
<feature type="domain" description="Ricin B lectin" evidence="12">
    <location>
        <begin position="501"/>
        <end position="632"/>
    </location>
</feature>
<evidence type="ECO:0000256" key="11">
    <source>
        <dbReference type="RuleBase" id="RU361242"/>
    </source>
</evidence>
<dbReference type="Gene3D" id="2.80.10.50">
    <property type="match status" value="1"/>
</dbReference>
<keyword evidence="10" id="KW-0325">Glycoprotein</keyword>
<keyword evidence="13" id="KW-1185">Reference proteome</keyword>
<evidence type="ECO:0000256" key="5">
    <source>
        <dbReference type="ARBA" id="ARBA00022968"/>
    </source>
</evidence>
<dbReference type="Proteomes" id="UP001652661">
    <property type="component" value="Chromosome 2L"/>
</dbReference>
<evidence type="ECO:0000256" key="1">
    <source>
        <dbReference type="ARBA" id="ARBA00004323"/>
    </source>
</evidence>
<dbReference type="RefSeq" id="XP_017029397.1">
    <property type="nucleotide sequence ID" value="XM_017173908.3"/>
</dbReference>
<dbReference type="SMART" id="SM00458">
    <property type="entry name" value="RICIN"/>
    <property type="match status" value="1"/>
</dbReference>
<dbReference type="GeneID" id="108079566"/>
<dbReference type="InterPro" id="IPR035992">
    <property type="entry name" value="Ricin_B-like_lectins"/>
</dbReference>
<dbReference type="SUPFAM" id="SSF50370">
    <property type="entry name" value="Ricin B-like lectins"/>
    <property type="match status" value="1"/>
</dbReference>
<evidence type="ECO:0000256" key="7">
    <source>
        <dbReference type="ARBA" id="ARBA00023034"/>
    </source>
</evidence>
<dbReference type="PROSITE" id="PS50231">
    <property type="entry name" value="RICIN_B_LECTIN"/>
    <property type="match status" value="1"/>
</dbReference>
<reference evidence="14" key="2">
    <citation type="submission" date="2025-08" db="UniProtKB">
        <authorList>
            <consortium name="RefSeq"/>
        </authorList>
    </citation>
    <scope>IDENTIFICATION</scope>
    <source>
        <strain evidence="14">14028-0561.14</strain>
        <tissue evidence="14">Whole fly</tissue>
    </source>
</reference>
<evidence type="ECO:0000256" key="9">
    <source>
        <dbReference type="ARBA" id="ARBA00023157"/>
    </source>
</evidence>